<dbReference type="InterPro" id="IPR036691">
    <property type="entry name" value="Endo/exonu/phosph_ase_sf"/>
</dbReference>
<organism evidence="3 4">
    <name type="scientific">Kineosporia succinea</name>
    <dbReference type="NCBI Taxonomy" id="84632"/>
    <lineage>
        <taxon>Bacteria</taxon>
        <taxon>Bacillati</taxon>
        <taxon>Actinomycetota</taxon>
        <taxon>Actinomycetes</taxon>
        <taxon>Kineosporiales</taxon>
        <taxon>Kineosporiaceae</taxon>
        <taxon>Kineosporia</taxon>
    </lineage>
</organism>
<keyword evidence="3" id="KW-0255">Endonuclease</keyword>
<dbReference type="InterPro" id="IPR005135">
    <property type="entry name" value="Endo/exonuclease/phosphatase"/>
</dbReference>
<keyword evidence="1" id="KW-0472">Membrane</keyword>
<evidence type="ECO:0000313" key="3">
    <source>
        <dbReference type="EMBL" id="MDP9827369.1"/>
    </source>
</evidence>
<comment type="caution">
    <text evidence="3">The sequence shown here is derived from an EMBL/GenBank/DDBJ whole genome shotgun (WGS) entry which is preliminary data.</text>
</comment>
<protein>
    <submittedName>
        <fullName evidence="3">Endonuclease/exonuclease/phosphatase family metal-dependent hydrolase</fullName>
    </submittedName>
</protein>
<dbReference type="PANTHER" id="PTHR14859">
    <property type="entry name" value="CALCOFLUOR WHITE HYPERSENSITIVE PROTEIN PRECURSOR"/>
    <property type="match status" value="1"/>
</dbReference>
<keyword evidence="3" id="KW-0540">Nuclease</keyword>
<keyword evidence="4" id="KW-1185">Reference proteome</keyword>
<dbReference type="GO" id="GO:0016787">
    <property type="term" value="F:hydrolase activity"/>
    <property type="evidence" value="ECO:0007669"/>
    <property type="project" value="UniProtKB-KW"/>
</dbReference>
<dbReference type="InterPro" id="IPR051916">
    <property type="entry name" value="GPI-anchor_lipid_remodeler"/>
</dbReference>
<dbReference type="SUPFAM" id="SSF56219">
    <property type="entry name" value="DNase I-like"/>
    <property type="match status" value="1"/>
</dbReference>
<feature type="transmembrane region" description="Helical" evidence="1">
    <location>
        <begin position="145"/>
        <end position="165"/>
    </location>
</feature>
<keyword evidence="3" id="KW-0378">Hydrolase</keyword>
<evidence type="ECO:0000259" key="2">
    <source>
        <dbReference type="Pfam" id="PF03372"/>
    </source>
</evidence>
<dbReference type="Proteomes" id="UP001235712">
    <property type="component" value="Unassembled WGS sequence"/>
</dbReference>
<evidence type="ECO:0000313" key="4">
    <source>
        <dbReference type="Proteomes" id="UP001235712"/>
    </source>
</evidence>
<dbReference type="GO" id="GO:0004519">
    <property type="term" value="F:endonuclease activity"/>
    <property type="evidence" value="ECO:0007669"/>
    <property type="project" value="UniProtKB-KW"/>
</dbReference>
<proteinExistence type="predicted"/>
<reference evidence="3 4" key="1">
    <citation type="submission" date="2023-07" db="EMBL/GenBank/DDBJ databases">
        <title>Sequencing the genomes of 1000 actinobacteria strains.</title>
        <authorList>
            <person name="Klenk H.-P."/>
        </authorList>
    </citation>
    <scope>NUCLEOTIDE SEQUENCE [LARGE SCALE GENOMIC DNA]</scope>
    <source>
        <strain evidence="3 4">DSM 44388</strain>
    </source>
</reference>
<dbReference type="PANTHER" id="PTHR14859:SF1">
    <property type="entry name" value="PGAP2-INTERACTING PROTEIN"/>
    <property type="match status" value="1"/>
</dbReference>
<name>A0ABT9P4N1_9ACTN</name>
<accession>A0ABT9P4N1</accession>
<dbReference type="EMBL" id="JAUSQZ010000001">
    <property type="protein sequence ID" value="MDP9827369.1"/>
    <property type="molecule type" value="Genomic_DNA"/>
</dbReference>
<keyword evidence="1" id="KW-0812">Transmembrane</keyword>
<dbReference type="Gene3D" id="3.60.10.10">
    <property type="entry name" value="Endonuclease/exonuclease/phosphatase"/>
    <property type="match status" value="1"/>
</dbReference>
<gene>
    <name evidence="3" type="ORF">J2S57_003118</name>
</gene>
<dbReference type="Pfam" id="PF03372">
    <property type="entry name" value="Exo_endo_phos"/>
    <property type="match status" value="1"/>
</dbReference>
<evidence type="ECO:0000256" key="1">
    <source>
        <dbReference type="SAM" id="Phobius"/>
    </source>
</evidence>
<sequence length="265" mass="27790">MTSPGEVLRVASLNVFSGRTASGTFASSSSLSSAAAALDVDVLGCQEVDRGQPRSSGVDQTALLAAGLGASWSRFEPTVSGTPGETWVPFPASGADGPAYGICLVSRVPVVSWHTLRLDPSPGRFPMPVPGRPPRMIWLKDEPRVALAAVLATGVTVVCTHLSFVPGVNLRQLRRIRTWLSSLEVPRPVVVLGDLNLPALPVRRATGWTPLVSTPTFPGWRPGVQLDHVLGVGLAPGTSARGEGVADLPVGDHRAVRVVLDLPGR</sequence>
<keyword evidence="1" id="KW-1133">Transmembrane helix</keyword>
<feature type="domain" description="Endonuclease/exonuclease/phosphatase" evidence="2">
    <location>
        <begin position="11"/>
        <end position="233"/>
    </location>
</feature>